<organism evidence="2 3">
    <name type="scientific">Micromonospora deserti</name>
    <dbReference type="NCBI Taxonomy" id="2070366"/>
    <lineage>
        <taxon>Bacteria</taxon>
        <taxon>Bacillati</taxon>
        <taxon>Actinomycetota</taxon>
        <taxon>Actinomycetes</taxon>
        <taxon>Micromonosporales</taxon>
        <taxon>Micromonosporaceae</taxon>
        <taxon>Micromonospora</taxon>
    </lineage>
</organism>
<proteinExistence type="predicted"/>
<keyword evidence="3" id="KW-1185">Reference proteome</keyword>
<feature type="domain" description="Suppressor of fused-like" evidence="1">
    <location>
        <begin position="45"/>
        <end position="189"/>
    </location>
</feature>
<gene>
    <name evidence="2" type="ORF">C1I99_10155</name>
</gene>
<dbReference type="Pfam" id="PF05076">
    <property type="entry name" value="SUFU"/>
    <property type="match status" value="1"/>
</dbReference>
<dbReference type="AlphaFoldDB" id="A0A2W2D3C7"/>
<dbReference type="OrthoDB" id="1249375at2"/>
<reference evidence="2 3" key="1">
    <citation type="submission" date="2018-01" db="EMBL/GenBank/DDBJ databases">
        <title>Draft genome sequence of Salinispora sp. 13K206.</title>
        <authorList>
            <person name="Sahin N."/>
            <person name="Saygin H."/>
            <person name="Ay H."/>
        </authorList>
    </citation>
    <scope>NUCLEOTIDE SEQUENCE [LARGE SCALE GENOMIC DNA]</scope>
    <source>
        <strain evidence="2 3">13K206</strain>
    </source>
</reference>
<comment type="caution">
    <text evidence="2">The sequence shown here is derived from an EMBL/GenBank/DDBJ whole genome shotgun (WGS) entry which is preliminary data.</text>
</comment>
<dbReference type="RefSeq" id="WP_111133965.1">
    <property type="nucleotide sequence ID" value="NZ_POUB01000048.1"/>
</dbReference>
<sequence>MTIVPVLVDHLERRLGRMTNSWRGTSRQGLPTFNVGCFAGGVFANTTGYATLGLSRVPLHRPGHDRHLFLELIAAAHDPADASRVPLLGALEFVWSKCLDSREAVLRGEVVALPSEATVASRFSYLYAALPVYYDDDFKSVVVESGDEVAIVWLIPITSGEAAFVSEQGWEKFEQELVKHDPDLMDLNRAAIA</sequence>
<dbReference type="Proteomes" id="UP000248749">
    <property type="component" value="Unassembled WGS sequence"/>
</dbReference>
<evidence type="ECO:0000259" key="1">
    <source>
        <dbReference type="Pfam" id="PF05076"/>
    </source>
</evidence>
<name>A0A2W2D3C7_9ACTN</name>
<protein>
    <recommendedName>
        <fullName evidence="1">Suppressor of fused-like domain-containing protein</fullName>
    </recommendedName>
</protein>
<evidence type="ECO:0000313" key="2">
    <source>
        <dbReference type="EMBL" id="PZG00165.1"/>
    </source>
</evidence>
<accession>A0A2W2D3C7</accession>
<dbReference type="EMBL" id="POUB01000048">
    <property type="protein sequence ID" value="PZG00165.1"/>
    <property type="molecule type" value="Genomic_DNA"/>
</dbReference>
<dbReference type="InterPro" id="IPR020941">
    <property type="entry name" value="SUFU-like_domain"/>
</dbReference>
<evidence type="ECO:0000313" key="3">
    <source>
        <dbReference type="Proteomes" id="UP000248749"/>
    </source>
</evidence>